<evidence type="ECO:0000256" key="16">
    <source>
        <dbReference type="PROSITE-ProRule" id="PRU00169"/>
    </source>
</evidence>
<evidence type="ECO:0000256" key="3">
    <source>
        <dbReference type="ARBA" id="ARBA00022490"/>
    </source>
</evidence>
<dbReference type="AlphaFoldDB" id="A0A0E2H513"/>
<evidence type="ECO:0000256" key="11">
    <source>
        <dbReference type="ARBA" id="ARBA00023159"/>
    </source>
</evidence>
<feature type="binding site" evidence="15">
    <location>
        <position position="11"/>
    </location>
    <ligand>
        <name>Ca(2+)</name>
        <dbReference type="ChEBI" id="CHEBI:29108"/>
    </ligand>
</feature>
<dbReference type="PROSITE" id="PS50110">
    <property type="entry name" value="RESPONSE_REGULATORY"/>
    <property type="match status" value="1"/>
</dbReference>
<evidence type="ECO:0000256" key="13">
    <source>
        <dbReference type="ARBA" id="ARBA00024867"/>
    </source>
</evidence>
<dbReference type="HOGENOM" id="CLU_072509_0_0_9"/>
<evidence type="ECO:0000256" key="9">
    <source>
        <dbReference type="ARBA" id="ARBA00023015"/>
    </source>
</evidence>
<dbReference type="SUPFAM" id="SSF52172">
    <property type="entry name" value="CheY-like"/>
    <property type="match status" value="1"/>
</dbReference>
<accession>A0A0E2H513</accession>
<dbReference type="Gene3D" id="3.40.50.2300">
    <property type="match status" value="1"/>
</dbReference>
<comment type="cofactor">
    <cofactor evidence="14 15">
        <name>Ca(2+)</name>
        <dbReference type="ChEBI" id="CHEBI:29108"/>
    </cofactor>
    <text evidence="14 15">Binds 1 Ca(2+) ion per subunit.</text>
</comment>
<evidence type="ECO:0000256" key="12">
    <source>
        <dbReference type="ARBA" id="ARBA00023163"/>
    </source>
</evidence>
<dbReference type="InterPro" id="IPR016032">
    <property type="entry name" value="Sig_transdc_resp-reg_C-effctor"/>
</dbReference>
<dbReference type="SUPFAM" id="SSF46894">
    <property type="entry name" value="C-terminal effector domain of the bipartite response regulators"/>
    <property type="match status" value="1"/>
</dbReference>
<dbReference type="Pfam" id="PF00072">
    <property type="entry name" value="Response_reg"/>
    <property type="match status" value="1"/>
</dbReference>
<evidence type="ECO:0000259" key="17">
    <source>
        <dbReference type="PROSITE" id="PS50110"/>
    </source>
</evidence>
<keyword evidence="12 14" id="KW-0804">Transcription</keyword>
<evidence type="ECO:0000256" key="7">
    <source>
        <dbReference type="ARBA" id="ARBA00022969"/>
    </source>
</evidence>
<name>A0A0E2H513_9FIRM</name>
<dbReference type="InterPro" id="IPR012052">
    <property type="entry name" value="Spore_0_A"/>
</dbReference>
<keyword evidence="8 14" id="KW-0902">Two-component regulatory system</keyword>
<evidence type="ECO:0000256" key="1">
    <source>
        <dbReference type="ARBA" id="ARBA00004496"/>
    </source>
</evidence>
<dbReference type="GeneID" id="57964144"/>
<dbReference type="InterPro" id="IPR011006">
    <property type="entry name" value="CheY-like_superfamily"/>
</dbReference>
<dbReference type="Gene3D" id="1.10.10.10">
    <property type="entry name" value="Winged helix-like DNA-binding domain superfamily/Winged helix DNA-binding domain"/>
    <property type="match status" value="1"/>
</dbReference>
<dbReference type="PIRSF" id="PIRSF002937">
    <property type="entry name" value="Res_reg_Spo0A"/>
    <property type="match status" value="1"/>
</dbReference>
<dbReference type="InterPro" id="IPR050595">
    <property type="entry name" value="Bact_response_regulator"/>
</dbReference>
<keyword evidence="10 14" id="KW-0238">DNA-binding</keyword>
<evidence type="ECO:0000313" key="19">
    <source>
        <dbReference type="Proteomes" id="UP000013085"/>
    </source>
</evidence>
<evidence type="ECO:0000256" key="2">
    <source>
        <dbReference type="ARBA" id="ARBA00018672"/>
    </source>
</evidence>
<organism evidence="18 19">
    <name type="scientific">[Clostridium] clostridioforme 90A8</name>
    <dbReference type="NCBI Taxonomy" id="999408"/>
    <lineage>
        <taxon>Bacteria</taxon>
        <taxon>Bacillati</taxon>
        <taxon>Bacillota</taxon>
        <taxon>Clostridia</taxon>
        <taxon>Lachnospirales</taxon>
        <taxon>Lachnospiraceae</taxon>
        <taxon>Enterocloster</taxon>
    </lineage>
</organism>
<feature type="binding site" evidence="15">
    <location>
        <position position="10"/>
    </location>
    <ligand>
        <name>Ca(2+)</name>
        <dbReference type="ChEBI" id="CHEBI:29108"/>
    </ligand>
</feature>
<gene>
    <name evidence="18" type="ORF">HMPREF1090_04215</name>
</gene>
<dbReference type="RefSeq" id="WP_002584719.1">
    <property type="nucleotide sequence ID" value="NZ_KB850983.1"/>
</dbReference>
<evidence type="ECO:0000256" key="5">
    <source>
        <dbReference type="ARBA" id="ARBA00022553"/>
    </source>
</evidence>
<keyword evidence="6 14" id="KW-0106">Calcium</keyword>
<keyword evidence="4 14" id="KW-0678">Repressor</keyword>
<dbReference type="GO" id="GO:0000160">
    <property type="term" value="P:phosphorelay signal transduction system"/>
    <property type="evidence" value="ECO:0007669"/>
    <property type="project" value="UniProtKB-UniRule"/>
</dbReference>
<dbReference type="PANTHER" id="PTHR44591:SF14">
    <property type="entry name" value="PROTEIN PILG"/>
    <property type="match status" value="1"/>
</dbReference>
<dbReference type="GO" id="GO:0042173">
    <property type="term" value="P:regulation of sporulation resulting in formation of a cellular spore"/>
    <property type="evidence" value="ECO:0007669"/>
    <property type="project" value="InterPro"/>
</dbReference>
<evidence type="ECO:0000256" key="6">
    <source>
        <dbReference type="ARBA" id="ARBA00022837"/>
    </source>
</evidence>
<keyword evidence="5 16" id="KW-0597">Phosphoprotein</keyword>
<dbReference type="GO" id="GO:0005737">
    <property type="term" value="C:cytoplasm"/>
    <property type="evidence" value="ECO:0007669"/>
    <property type="project" value="UniProtKB-SubCell"/>
</dbReference>
<dbReference type="EMBL" id="AGYR01000047">
    <property type="protein sequence ID" value="ENZ10236.1"/>
    <property type="molecule type" value="Genomic_DNA"/>
</dbReference>
<dbReference type="GO" id="GO:0003700">
    <property type="term" value="F:DNA-binding transcription factor activity"/>
    <property type="evidence" value="ECO:0007669"/>
    <property type="project" value="InterPro"/>
</dbReference>
<keyword evidence="14 15" id="KW-0479">Metal-binding</keyword>
<reference evidence="18 19" key="1">
    <citation type="submission" date="2013-01" db="EMBL/GenBank/DDBJ databases">
        <title>The Genome Sequence of Clostridium clostridioforme 90A8.</title>
        <authorList>
            <consortium name="The Broad Institute Genome Sequencing Platform"/>
            <person name="Earl A."/>
            <person name="Ward D."/>
            <person name="Feldgarden M."/>
            <person name="Gevers D."/>
            <person name="Courvalin P."/>
            <person name="Lambert T."/>
            <person name="Walker B."/>
            <person name="Young S.K."/>
            <person name="Zeng Q."/>
            <person name="Gargeya S."/>
            <person name="Fitzgerald M."/>
            <person name="Haas B."/>
            <person name="Abouelleil A."/>
            <person name="Alvarado L."/>
            <person name="Arachchi H.M."/>
            <person name="Berlin A.M."/>
            <person name="Chapman S.B."/>
            <person name="Dewar J."/>
            <person name="Goldberg J."/>
            <person name="Griggs A."/>
            <person name="Gujja S."/>
            <person name="Hansen M."/>
            <person name="Howarth C."/>
            <person name="Imamovic A."/>
            <person name="Larimer J."/>
            <person name="McCowan C."/>
            <person name="Murphy C."/>
            <person name="Neiman D."/>
            <person name="Pearson M."/>
            <person name="Priest M."/>
            <person name="Roberts A."/>
            <person name="Saif S."/>
            <person name="Shea T."/>
            <person name="Sisk P."/>
            <person name="Sykes S."/>
            <person name="Wortman J."/>
            <person name="Nusbaum C."/>
            <person name="Birren B."/>
        </authorList>
    </citation>
    <scope>NUCLEOTIDE SEQUENCE [LARGE SCALE GENOMIC DNA]</scope>
    <source>
        <strain evidence="18 19">90A8</strain>
    </source>
</reference>
<comment type="subcellular location">
    <subcellularLocation>
        <location evidence="1 14">Cytoplasm</location>
    </subcellularLocation>
</comment>
<sequence>MEKLNVAIVDDNPLILNTLDELINAEDGLSVIGKADNGADAINMIVDTTPDIVLLDLVMPKIDGISVVEKVKSEHTFLKNPAFIILSAVGGEQMTEDAFKAGANYYLMKPFDKEILVNKIRHIGKLPDKQPAGKVLTAPFEPGEESHITREEYMKEHLETDITKMLHELGIPAHIKGYQYLRDAIAMSVEDQEMMSSVTKILYPAIAKRNQTTASRVERAIRHAIEVAWGRGKMETIDEVFGYTISTGKGKPTNSEFIALISDKILLEYKKI</sequence>
<dbReference type="GO" id="GO:0051606">
    <property type="term" value="P:detection of stimulus"/>
    <property type="evidence" value="ECO:0007669"/>
    <property type="project" value="UniProtKB-UniRule"/>
</dbReference>
<dbReference type="InterPro" id="IPR036388">
    <property type="entry name" value="WH-like_DNA-bd_sf"/>
</dbReference>
<dbReference type="PATRIC" id="fig|999408.3.peg.4520"/>
<proteinExistence type="predicted"/>
<dbReference type="GO" id="GO:0003677">
    <property type="term" value="F:DNA binding"/>
    <property type="evidence" value="ECO:0007669"/>
    <property type="project" value="UniProtKB-KW"/>
</dbReference>
<evidence type="ECO:0000256" key="14">
    <source>
        <dbReference type="PIRNR" id="PIRNR002937"/>
    </source>
</evidence>
<feature type="domain" description="Response regulatory" evidence="17">
    <location>
        <begin position="5"/>
        <end position="124"/>
    </location>
</feature>
<comment type="caution">
    <text evidence="18">The sequence shown here is derived from an EMBL/GenBank/DDBJ whole genome shotgun (WGS) entry which is preliminary data.</text>
</comment>
<evidence type="ECO:0000313" key="18">
    <source>
        <dbReference type="EMBL" id="ENZ10236.1"/>
    </source>
</evidence>
<dbReference type="Proteomes" id="UP000013085">
    <property type="component" value="Unassembled WGS sequence"/>
</dbReference>
<evidence type="ECO:0000256" key="4">
    <source>
        <dbReference type="ARBA" id="ARBA00022491"/>
    </source>
</evidence>
<dbReference type="GO" id="GO:0005509">
    <property type="term" value="F:calcium ion binding"/>
    <property type="evidence" value="ECO:0007669"/>
    <property type="project" value="UniProtKB-UniRule"/>
</dbReference>
<keyword evidence="9 14" id="KW-0805">Transcription regulation</keyword>
<dbReference type="InterPro" id="IPR001789">
    <property type="entry name" value="Sig_transdc_resp-reg_receiver"/>
</dbReference>
<protein>
    <recommendedName>
        <fullName evidence="2 14">Stage 0 sporulation protein A homolog</fullName>
    </recommendedName>
</protein>
<keyword evidence="7 14" id="KW-0749">Sporulation</keyword>
<keyword evidence="3 14" id="KW-0963">Cytoplasm</keyword>
<keyword evidence="11 14" id="KW-0010">Activator</keyword>
<dbReference type="NCBIfam" id="TIGR02875">
    <property type="entry name" value="spore_0_A"/>
    <property type="match status" value="1"/>
</dbReference>
<evidence type="ECO:0000256" key="10">
    <source>
        <dbReference type="ARBA" id="ARBA00023125"/>
    </source>
</evidence>
<evidence type="ECO:0000256" key="8">
    <source>
        <dbReference type="ARBA" id="ARBA00023012"/>
    </source>
</evidence>
<dbReference type="PANTHER" id="PTHR44591">
    <property type="entry name" value="STRESS RESPONSE REGULATOR PROTEIN 1"/>
    <property type="match status" value="1"/>
</dbReference>
<dbReference type="Pfam" id="PF08769">
    <property type="entry name" value="Spo0A_C"/>
    <property type="match status" value="1"/>
</dbReference>
<dbReference type="InterPro" id="IPR014879">
    <property type="entry name" value="Spo0A_C"/>
</dbReference>
<comment type="function">
    <text evidence="13 14">May play the central regulatory role in sporulation. It may be an element of the effector pathway responsible for the activation of sporulation genes in response to nutritional stress. Spo0A may act in concert with spo0H (a sigma factor) to control the expression of some genes that are critical to the sporulation process.</text>
</comment>
<dbReference type="SMART" id="SM00448">
    <property type="entry name" value="REC"/>
    <property type="match status" value="1"/>
</dbReference>
<evidence type="ECO:0000256" key="15">
    <source>
        <dbReference type="PIRSR" id="PIRSR002937-1"/>
    </source>
</evidence>
<feature type="modified residue" description="4-aspartylphosphate" evidence="16">
    <location>
        <position position="56"/>
    </location>
</feature>
<dbReference type="GO" id="GO:0030435">
    <property type="term" value="P:sporulation resulting in formation of a cellular spore"/>
    <property type="evidence" value="ECO:0007669"/>
    <property type="project" value="UniProtKB-UniRule"/>
</dbReference>
<feature type="binding site" evidence="15">
    <location>
        <position position="56"/>
    </location>
    <ligand>
        <name>Ca(2+)</name>
        <dbReference type="ChEBI" id="CHEBI:29108"/>
    </ligand>
</feature>